<organism evidence="2 3">
    <name type="scientific">Nannocystis pusilla</name>
    <dbReference type="NCBI Taxonomy" id="889268"/>
    <lineage>
        <taxon>Bacteria</taxon>
        <taxon>Pseudomonadati</taxon>
        <taxon>Myxococcota</taxon>
        <taxon>Polyangia</taxon>
        <taxon>Nannocystales</taxon>
        <taxon>Nannocystaceae</taxon>
        <taxon>Nannocystis</taxon>
    </lineage>
</organism>
<comment type="caution">
    <text evidence="2">The sequence shown here is derived from an EMBL/GenBank/DDBJ whole genome shotgun (WGS) entry which is preliminary data.</text>
</comment>
<evidence type="ECO:0000313" key="2">
    <source>
        <dbReference type="EMBL" id="MBZ5713801.1"/>
    </source>
</evidence>
<evidence type="ECO:0000313" key="3">
    <source>
        <dbReference type="Proteomes" id="UP001139031"/>
    </source>
</evidence>
<accession>A0ABS7U064</accession>
<feature type="region of interest" description="Disordered" evidence="1">
    <location>
        <begin position="18"/>
        <end position="55"/>
    </location>
</feature>
<protein>
    <submittedName>
        <fullName evidence="2">Uncharacterized protein</fullName>
    </submittedName>
</protein>
<proteinExistence type="predicted"/>
<reference evidence="2" key="1">
    <citation type="submission" date="2021-08" db="EMBL/GenBank/DDBJ databases">
        <authorList>
            <person name="Stevens D.C."/>
        </authorList>
    </citation>
    <scope>NUCLEOTIDE SEQUENCE</scope>
    <source>
        <strain evidence="2">DSM 53165</strain>
    </source>
</reference>
<dbReference type="Proteomes" id="UP001139031">
    <property type="component" value="Unassembled WGS sequence"/>
</dbReference>
<keyword evidence="3" id="KW-1185">Reference proteome</keyword>
<feature type="compositionally biased region" description="Basic and acidic residues" evidence="1">
    <location>
        <begin position="21"/>
        <end position="32"/>
    </location>
</feature>
<sequence>MKCSATVACRELAGQLSWPTSRRDPFPSRIEPDDGIGAAALPACDTGGAPVDADR</sequence>
<dbReference type="RefSeq" id="WP_224195536.1">
    <property type="nucleotide sequence ID" value="NZ_JAIRAU010000044.1"/>
</dbReference>
<gene>
    <name evidence="2" type="ORF">K7C98_31615</name>
</gene>
<evidence type="ECO:0000256" key="1">
    <source>
        <dbReference type="SAM" id="MobiDB-lite"/>
    </source>
</evidence>
<dbReference type="EMBL" id="JAIRAU010000044">
    <property type="protein sequence ID" value="MBZ5713801.1"/>
    <property type="molecule type" value="Genomic_DNA"/>
</dbReference>
<name>A0ABS7U064_9BACT</name>